<gene>
    <name evidence="2" type="ORF">SAMN06265370_10389</name>
</gene>
<name>A0A238VSI5_9RHOB</name>
<keyword evidence="3" id="KW-1185">Reference proteome</keyword>
<dbReference type="OrthoDB" id="7861976at2"/>
<evidence type="ECO:0000256" key="1">
    <source>
        <dbReference type="SAM" id="MobiDB-lite"/>
    </source>
</evidence>
<feature type="region of interest" description="Disordered" evidence="1">
    <location>
        <begin position="109"/>
        <end position="142"/>
    </location>
</feature>
<sequence length="142" mass="16401">MSTEFDDIREITAIMEERALAKHRDVLAQEAAVNREIVEIEKLRYQTLRQDDGAQARRMLGADGLWQGWLAQRRMHLNQDLAMLRVRKADSLHAAQTAFARHQVTTNLASDARAEQHQRRISQSERRLEEGFHADPDGWDSV</sequence>
<evidence type="ECO:0000313" key="3">
    <source>
        <dbReference type="Proteomes" id="UP000198417"/>
    </source>
</evidence>
<feature type="compositionally biased region" description="Basic and acidic residues" evidence="1">
    <location>
        <begin position="112"/>
        <end position="136"/>
    </location>
</feature>
<protein>
    <recommendedName>
        <fullName evidence="4">Flagellar FliJ protein</fullName>
    </recommendedName>
</protein>
<dbReference type="RefSeq" id="WP_089269409.1">
    <property type="nucleotide sequence ID" value="NZ_FZNN01000003.1"/>
</dbReference>
<accession>A0A238VSI5</accession>
<dbReference type="AlphaFoldDB" id="A0A238VSI5"/>
<organism evidence="2 3">
    <name type="scientific">Puniceibacterium sediminis</name>
    <dbReference type="NCBI Taxonomy" id="1608407"/>
    <lineage>
        <taxon>Bacteria</taxon>
        <taxon>Pseudomonadati</taxon>
        <taxon>Pseudomonadota</taxon>
        <taxon>Alphaproteobacteria</taxon>
        <taxon>Rhodobacterales</taxon>
        <taxon>Paracoccaceae</taxon>
        <taxon>Puniceibacterium</taxon>
    </lineage>
</organism>
<reference evidence="2 3" key="1">
    <citation type="submission" date="2017-06" db="EMBL/GenBank/DDBJ databases">
        <authorList>
            <person name="Kim H.J."/>
            <person name="Triplett B.A."/>
        </authorList>
    </citation>
    <scope>NUCLEOTIDE SEQUENCE [LARGE SCALE GENOMIC DNA]</scope>
    <source>
        <strain evidence="2 3">DSM 29052</strain>
    </source>
</reference>
<proteinExistence type="predicted"/>
<evidence type="ECO:0000313" key="2">
    <source>
        <dbReference type="EMBL" id="SNR37131.1"/>
    </source>
</evidence>
<evidence type="ECO:0008006" key="4">
    <source>
        <dbReference type="Google" id="ProtNLM"/>
    </source>
</evidence>
<dbReference type="Proteomes" id="UP000198417">
    <property type="component" value="Unassembled WGS sequence"/>
</dbReference>
<dbReference type="EMBL" id="FZNN01000003">
    <property type="protein sequence ID" value="SNR37131.1"/>
    <property type="molecule type" value="Genomic_DNA"/>
</dbReference>